<dbReference type="eggNOG" id="KOG4778">
    <property type="taxonomic scope" value="Eukaryota"/>
</dbReference>
<dbReference type="GO" id="GO:1990904">
    <property type="term" value="C:ribonucleoprotein complex"/>
    <property type="evidence" value="ECO:0007669"/>
    <property type="project" value="UniProtKB-KW"/>
</dbReference>
<dbReference type="Gene3D" id="6.10.250.3440">
    <property type="match status" value="1"/>
</dbReference>
<dbReference type="GO" id="GO:0003735">
    <property type="term" value="F:structural constituent of ribosome"/>
    <property type="evidence" value="ECO:0007669"/>
    <property type="project" value="InterPro"/>
</dbReference>
<dbReference type="HOGENOM" id="CLU_126124_0_0_1"/>
<dbReference type="EMBL" id="CAIF01000200">
    <property type="protein sequence ID" value="CCH45569.1"/>
    <property type="molecule type" value="Genomic_DNA"/>
</dbReference>
<dbReference type="PANTHER" id="PTHR39150:SF1">
    <property type="entry name" value="LARGE RIBOSOMAL SUBUNIT PROTEIN ML40"/>
    <property type="match status" value="1"/>
</dbReference>
<reference evidence="8 9" key="1">
    <citation type="journal article" date="2012" name="Eukaryot. Cell">
        <title>Draft genome sequence of Wickerhamomyces ciferrii NRRL Y-1031 F-60-10.</title>
        <authorList>
            <person name="Schneider J."/>
            <person name="Andrea H."/>
            <person name="Blom J."/>
            <person name="Jaenicke S."/>
            <person name="Ruckert C."/>
            <person name="Schorsch C."/>
            <person name="Szczepanowski R."/>
            <person name="Farwick M."/>
            <person name="Goesmann A."/>
            <person name="Puhler A."/>
            <person name="Schaffer S."/>
            <person name="Tauch A."/>
            <person name="Kohler T."/>
            <person name="Brinkrolf K."/>
        </authorList>
    </citation>
    <scope>NUCLEOTIDE SEQUENCE [LARGE SCALE GENOMIC DNA]</scope>
    <source>
        <strain evidence="9">ATCC 14091 / BCRC 22168 / CBS 111 / JCM 3599 / NBRC 0793 / NRRL Y-1031 F-60-10</strain>
    </source>
</reference>
<evidence type="ECO:0000256" key="2">
    <source>
        <dbReference type="ARBA" id="ARBA00009360"/>
    </source>
</evidence>
<comment type="caution">
    <text evidence="8">The sequence shown here is derived from an EMBL/GenBank/DDBJ whole genome shotgun (WGS) entry which is preliminary data.</text>
</comment>
<sequence length="166" mass="19185">MLRSSAKSSIQTLSRGFLSAEQIPSKSGPIQFVRGKRTKKVSSISPQTQKIITQLSVLSARKKVPRVLKLSNEDLVRHDAVQRAWGVYQKDKRIKNKSDLAKQYEAMNNAMTDLKSTNRELYDLANVREVNKKFPLEFRIPTHFPPNKVWYYDYVPKDETKTTKEN</sequence>
<evidence type="ECO:0000313" key="9">
    <source>
        <dbReference type="Proteomes" id="UP000009328"/>
    </source>
</evidence>
<dbReference type="FunFam" id="6.10.250.3440:FF:000001">
    <property type="entry name" value="Mitochondrial ribosomal protein L40"/>
    <property type="match status" value="1"/>
</dbReference>
<dbReference type="FunCoup" id="K0KVQ3">
    <property type="interactions" value="259"/>
</dbReference>
<accession>K0KVQ3</accession>
<proteinExistence type="inferred from homology"/>
<organism evidence="8 9">
    <name type="scientific">Wickerhamomyces ciferrii (strain ATCC 14091 / BCRC 22168 / CBS 111 / JCM 3599 / NBRC 0793 / NRRL Y-1031 F-60-10)</name>
    <name type="common">Yeast</name>
    <name type="synonym">Pichia ciferrii</name>
    <dbReference type="NCBI Taxonomy" id="1206466"/>
    <lineage>
        <taxon>Eukaryota</taxon>
        <taxon>Fungi</taxon>
        <taxon>Dikarya</taxon>
        <taxon>Ascomycota</taxon>
        <taxon>Saccharomycotina</taxon>
        <taxon>Saccharomycetes</taxon>
        <taxon>Phaffomycetales</taxon>
        <taxon>Wickerhamomycetaceae</taxon>
        <taxon>Wickerhamomyces</taxon>
    </lineage>
</organism>
<dbReference type="GO" id="GO:0032543">
    <property type="term" value="P:mitochondrial translation"/>
    <property type="evidence" value="ECO:0007669"/>
    <property type="project" value="InterPro"/>
</dbReference>
<keyword evidence="9" id="KW-1185">Reference proteome</keyword>
<dbReference type="InterPro" id="IPR019192">
    <property type="entry name" value="Ribosomal_mL40"/>
</dbReference>
<dbReference type="Proteomes" id="UP000009328">
    <property type="component" value="Unassembled WGS sequence"/>
</dbReference>
<dbReference type="GO" id="GO:0005840">
    <property type="term" value="C:ribosome"/>
    <property type="evidence" value="ECO:0007669"/>
    <property type="project" value="UniProtKB-KW"/>
</dbReference>
<name>K0KVQ3_WICCF</name>
<keyword evidence="3" id="KW-0809">Transit peptide</keyword>
<keyword evidence="5" id="KW-0496">Mitochondrion</keyword>
<comment type="similarity">
    <text evidence="2">Belongs to the mitochondrion-specific ribosomal protein mL40 family.</text>
</comment>
<evidence type="ECO:0000256" key="4">
    <source>
        <dbReference type="ARBA" id="ARBA00022980"/>
    </source>
</evidence>
<evidence type="ECO:0000256" key="6">
    <source>
        <dbReference type="ARBA" id="ARBA00023274"/>
    </source>
</evidence>
<dbReference type="GO" id="GO:0005739">
    <property type="term" value="C:mitochondrion"/>
    <property type="evidence" value="ECO:0007669"/>
    <property type="project" value="UniProtKB-SubCell"/>
</dbReference>
<evidence type="ECO:0000313" key="8">
    <source>
        <dbReference type="EMBL" id="CCH45569.1"/>
    </source>
</evidence>
<dbReference type="PANTHER" id="PTHR39150">
    <property type="entry name" value="54S RIBOSOMAL PROTEIN L28, MITOCHONDRIAL"/>
    <property type="match status" value="1"/>
</dbReference>
<evidence type="ECO:0000256" key="1">
    <source>
        <dbReference type="ARBA" id="ARBA00004173"/>
    </source>
</evidence>
<comment type="subcellular location">
    <subcellularLocation>
        <location evidence="1">Mitochondrion</location>
    </subcellularLocation>
</comment>
<evidence type="ECO:0000256" key="3">
    <source>
        <dbReference type="ARBA" id="ARBA00022946"/>
    </source>
</evidence>
<gene>
    <name evidence="8" type="ORF">BN7_5151</name>
</gene>
<protein>
    <recommendedName>
        <fullName evidence="7">Large ribosomal subunit protein mL40</fullName>
    </recommendedName>
</protein>
<dbReference type="Pfam" id="PF09812">
    <property type="entry name" value="MRP-L28"/>
    <property type="match status" value="1"/>
</dbReference>
<keyword evidence="6" id="KW-0687">Ribonucleoprotein</keyword>
<dbReference type="STRING" id="1206466.K0KVQ3"/>
<dbReference type="InterPro" id="IPR042831">
    <property type="entry name" value="Ribosomal_mL40_fung"/>
</dbReference>
<evidence type="ECO:0000256" key="7">
    <source>
        <dbReference type="ARBA" id="ARBA00035192"/>
    </source>
</evidence>
<evidence type="ECO:0000256" key="5">
    <source>
        <dbReference type="ARBA" id="ARBA00023128"/>
    </source>
</evidence>
<dbReference type="InParanoid" id="K0KVQ3"/>
<dbReference type="AlphaFoldDB" id="K0KVQ3"/>
<keyword evidence="4 8" id="KW-0689">Ribosomal protein</keyword>